<keyword evidence="4 8" id="KW-1133">Transmembrane helix</keyword>
<feature type="compositionally biased region" description="Low complexity" evidence="7">
    <location>
        <begin position="85"/>
        <end position="95"/>
    </location>
</feature>
<evidence type="ECO:0000256" key="2">
    <source>
        <dbReference type="ARBA" id="ARBA00009989"/>
    </source>
</evidence>
<dbReference type="OrthoDB" id="69989at2759"/>
<dbReference type="GO" id="GO:0004222">
    <property type="term" value="F:metalloendopeptidase activity"/>
    <property type="evidence" value="ECO:0000318"/>
    <property type="project" value="GO_Central"/>
</dbReference>
<dbReference type="STRING" id="15368.A0A2K2DE27"/>
<feature type="transmembrane region" description="Helical" evidence="8">
    <location>
        <begin position="255"/>
        <end position="279"/>
    </location>
</feature>
<evidence type="ECO:0000313" key="12">
    <source>
        <dbReference type="Proteomes" id="UP000008810"/>
    </source>
</evidence>
<feature type="transmembrane region" description="Helical" evidence="8">
    <location>
        <begin position="174"/>
        <end position="197"/>
    </location>
</feature>
<dbReference type="GO" id="GO:0005737">
    <property type="term" value="C:cytoplasm"/>
    <property type="evidence" value="ECO:0000318"/>
    <property type="project" value="GO_Central"/>
</dbReference>
<protein>
    <recommendedName>
        <fullName evidence="6">Endopeptidase S2P</fullName>
    </recommendedName>
</protein>
<gene>
    <name evidence="11" type="primary">LOC100841320</name>
    <name evidence="10" type="ORF">BRADI_2g45400v3</name>
</gene>
<reference evidence="10 11" key="1">
    <citation type="journal article" date="2010" name="Nature">
        <title>Genome sequencing and analysis of the model grass Brachypodium distachyon.</title>
        <authorList>
            <consortium name="International Brachypodium Initiative"/>
        </authorList>
    </citation>
    <scope>NUCLEOTIDE SEQUENCE [LARGE SCALE GENOMIC DNA]</scope>
    <source>
        <strain evidence="10 11">Bd21</strain>
    </source>
</reference>
<dbReference type="InterPro" id="IPR036034">
    <property type="entry name" value="PDZ_sf"/>
</dbReference>
<sequence>MLARLHRRTGAPQIDPRGRRRVSTGSSDRVAAAWTHRRRILPAPCSPPHSKQARASRQAEPTPSFRALHSRMFGGGGRSRRRGRAPAATLPSSTASNRTEHSVSCWYCDCKIYAFNDMVFNLGWKHARYIKAWFSVGVYFSLIALVGISLFLLWDPIGALYSSGGSVGTWLQNLLASSFSVSIMDTAIIIGSTILSVAFHEFGHAIAAASEGLQMEYVAIFIAILFPGALVALNYDLVQNLPPFSMLRIYCAGIWHNVMFCAACMLMTSLLPVVLYPLYVSGDGLIVMGVPQTSPLSGYLSVHDVILAVDGLNMRKTDEWMKMLAQDTVEKNSSHAFIEGFQSYGAASSGKGYCVPNSWMDASKNLWQINDKVSCPDELIAFGKFTCNGSTTFSGTGRAEKKEAEDKYCLIAKDVVKLKKCGHGWRGTDEEISCTCLEDEYCLVPILTSGSSWIEISYARPYSFECLQRERNLSSWHATNKNFGLGPCEGTFVYVGDPLSAGRSVKLSPYRPRWQLFLFIADVPYILENCLNCLLHVSAALAAVNCLPVSPILWYQSVSRITLVFLLSLITAKQLGKEL</sequence>
<evidence type="ECO:0000256" key="3">
    <source>
        <dbReference type="ARBA" id="ARBA00022692"/>
    </source>
</evidence>
<reference evidence="11" key="3">
    <citation type="submission" date="2018-08" db="UniProtKB">
        <authorList>
            <consortium name="EnsemblPlants"/>
        </authorList>
    </citation>
    <scope>IDENTIFICATION</scope>
    <source>
        <strain evidence="11">cv. Bd21</strain>
    </source>
</reference>
<evidence type="ECO:0000256" key="8">
    <source>
        <dbReference type="SAM" id="Phobius"/>
    </source>
</evidence>
<evidence type="ECO:0000256" key="4">
    <source>
        <dbReference type="ARBA" id="ARBA00022989"/>
    </source>
</evidence>
<dbReference type="Gramene" id="PNT72520">
    <property type="protein sequence ID" value="PNT72520"/>
    <property type="gene ID" value="BRADI_2g45400v3"/>
</dbReference>
<evidence type="ECO:0000313" key="10">
    <source>
        <dbReference type="EMBL" id="PNT72520.1"/>
    </source>
</evidence>
<dbReference type="PANTHER" id="PTHR13325:SF3">
    <property type="entry name" value="MEMBRANE-BOUND TRANSCRIPTION FACTOR SITE-2 PROTEASE"/>
    <property type="match status" value="1"/>
</dbReference>
<dbReference type="InterPro" id="IPR001193">
    <property type="entry name" value="MBTPS2"/>
</dbReference>
<accession>A0A2K2DE27</accession>
<evidence type="ECO:0000259" key="9">
    <source>
        <dbReference type="Pfam" id="PF02163"/>
    </source>
</evidence>
<dbReference type="Gene3D" id="2.30.42.10">
    <property type="match status" value="1"/>
</dbReference>
<comment type="similarity">
    <text evidence="2">Belongs to the peptidase M50A family.</text>
</comment>
<keyword evidence="12" id="KW-1185">Reference proteome</keyword>
<dbReference type="PRINTS" id="PR01000">
    <property type="entry name" value="SREBPS2PTASE"/>
</dbReference>
<feature type="domain" description="Peptidase M50" evidence="9">
    <location>
        <begin position="194"/>
        <end position="322"/>
    </location>
</feature>
<dbReference type="GO" id="GO:0031293">
    <property type="term" value="P:membrane protein intracellular domain proteolysis"/>
    <property type="evidence" value="ECO:0000318"/>
    <property type="project" value="GO_Central"/>
</dbReference>
<proteinExistence type="inferred from homology"/>
<name>A0A2K2DE27_BRADI</name>
<dbReference type="InterPro" id="IPR008915">
    <property type="entry name" value="Peptidase_M50"/>
</dbReference>
<evidence type="ECO:0000256" key="5">
    <source>
        <dbReference type="ARBA" id="ARBA00023136"/>
    </source>
</evidence>
<keyword evidence="3 8" id="KW-0812">Transmembrane</keyword>
<evidence type="ECO:0000313" key="11">
    <source>
        <dbReference type="EnsemblPlants" id="PNT72520"/>
    </source>
</evidence>
<dbReference type="Proteomes" id="UP000008810">
    <property type="component" value="Chromosome 2"/>
</dbReference>
<reference evidence="10" key="2">
    <citation type="submission" date="2017-06" db="EMBL/GenBank/DDBJ databases">
        <title>WGS assembly of Brachypodium distachyon.</title>
        <authorList>
            <consortium name="The International Brachypodium Initiative"/>
            <person name="Lucas S."/>
            <person name="Harmon-Smith M."/>
            <person name="Lail K."/>
            <person name="Tice H."/>
            <person name="Grimwood J."/>
            <person name="Bruce D."/>
            <person name="Barry K."/>
            <person name="Shu S."/>
            <person name="Lindquist E."/>
            <person name="Wang M."/>
            <person name="Pitluck S."/>
            <person name="Vogel J.P."/>
            <person name="Garvin D.F."/>
            <person name="Mockler T.C."/>
            <person name="Schmutz J."/>
            <person name="Rokhsar D."/>
            <person name="Bevan M.W."/>
        </authorList>
    </citation>
    <scope>NUCLEOTIDE SEQUENCE</scope>
    <source>
        <strain evidence="10">Bd21</strain>
    </source>
</reference>
<evidence type="ECO:0000256" key="7">
    <source>
        <dbReference type="SAM" id="MobiDB-lite"/>
    </source>
</evidence>
<organism evidence="10">
    <name type="scientific">Brachypodium distachyon</name>
    <name type="common">Purple false brome</name>
    <name type="synonym">Trachynia distachya</name>
    <dbReference type="NCBI Taxonomy" id="15368"/>
    <lineage>
        <taxon>Eukaryota</taxon>
        <taxon>Viridiplantae</taxon>
        <taxon>Streptophyta</taxon>
        <taxon>Embryophyta</taxon>
        <taxon>Tracheophyta</taxon>
        <taxon>Spermatophyta</taxon>
        <taxon>Magnoliopsida</taxon>
        <taxon>Liliopsida</taxon>
        <taxon>Poales</taxon>
        <taxon>Poaceae</taxon>
        <taxon>BOP clade</taxon>
        <taxon>Pooideae</taxon>
        <taxon>Stipodae</taxon>
        <taxon>Brachypodieae</taxon>
        <taxon>Brachypodium</taxon>
    </lineage>
</organism>
<evidence type="ECO:0000256" key="6">
    <source>
        <dbReference type="ARBA" id="ARBA00032658"/>
    </source>
</evidence>
<evidence type="ECO:0000256" key="1">
    <source>
        <dbReference type="ARBA" id="ARBA00004127"/>
    </source>
</evidence>
<dbReference type="EMBL" id="CM000881">
    <property type="protein sequence ID" value="PNT72520.1"/>
    <property type="molecule type" value="Genomic_DNA"/>
</dbReference>
<dbReference type="GO" id="GO:1900457">
    <property type="term" value="P:regulation of brassinosteroid mediated signaling pathway"/>
    <property type="evidence" value="ECO:0007669"/>
    <property type="project" value="EnsemblPlants"/>
</dbReference>
<keyword evidence="5 8" id="KW-0472">Membrane</keyword>
<dbReference type="GO" id="GO:1905897">
    <property type="term" value="P:regulation of response to endoplasmic reticulum stress"/>
    <property type="evidence" value="ECO:0000318"/>
    <property type="project" value="GO_Central"/>
</dbReference>
<dbReference type="AlphaFoldDB" id="A0A2K2DE27"/>
<dbReference type="GO" id="GO:0071475">
    <property type="term" value="P:cellular hyperosmotic salinity response"/>
    <property type="evidence" value="ECO:0007669"/>
    <property type="project" value="EnsemblPlants"/>
</dbReference>
<feature type="transmembrane region" description="Helical" evidence="8">
    <location>
        <begin position="217"/>
        <end position="235"/>
    </location>
</feature>
<feature type="transmembrane region" description="Helical" evidence="8">
    <location>
        <begin position="132"/>
        <end position="154"/>
    </location>
</feature>
<dbReference type="GO" id="GO:0000139">
    <property type="term" value="C:Golgi membrane"/>
    <property type="evidence" value="ECO:0007669"/>
    <property type="project" value="EnsemblPlants"/>
</dbReference>
<dbReference type="ExpressionAtlas" id="A0A2K2DE27">
    <property type="expression patterns" value="baseline and differential"/>
</dbReference>
<dbReference type="Pfam" id="PF02163">
    <property type="entry name" value="Peptidase_M50"/>
    <property type="match status" value="1"/>
</dbReference>
<dbReference type="EnsemblPlants" id="PNT72520">
    <property type="protein sequence ID" value="PNT72520"/>
    <property type="gene ID" value="BRADI_2g45400v3"/>
</dbReference>
<comment type="subcellular location">
    <subcellularLocation>
        <location evidence="1">Endomembrane system</location>
        <topology evidence="1">Multi-pass membrane protein</topology>
    </subcellularLocation>
</comment>
<dbReference type="PANTHER" id="PTHR13325">
    <property type="entry name" value="PROTEASE M50 MEMBRANE-BOUND TRANSCRIPTION FACTOR SITE 2 PROTEASE"/>
    <property type="match status" value="1"/>
</dbReference>
<feature type="region of interest" description="Disordered" evidence="7">
    <location>
        <begin position="1"/>
        <end position="95"/>
    </location>
</feature>